<dbReference type="GO" id="GO:0005764">
    <property type="term" value="C:lysosome"/>
    <property type="evidence" value="ECO:0007669"/>
    <property type="project" value="TreeGrafter"/>
</dbReference>
<name>A0AA86QER8_9EUKA</name>
<dbReference type="GO" id="GO:0016790">
    <property type="term" value="F:thiolester hydrolase activity"/>
    <property type="evidence" value="ECO:0007669"/>
    <property type="project" value="TreeGrafter"/>
</dbReference>
<dbReference type="Proteomes" id="UP001642409">
    <property type="component" value="Unassembled WGS sequence"/>
</dbReference>
<organism evidence="2">
    <name type="scientific">Hexamita inflata</name>
    <dbReference type="NCBI Taxonomy" id="28002"/>
    <lineage>
        <taxon>Eukaryota</taxon>
        <taxon>Metamonada</taxon>
        <taxon>Diplomonadida</taxon>
        <taxon>Hexamitidae</taxon>
        <taxon>Hexamitinae</taxon>
        <taxon>Hexamita</taxon>
    </lineage>
</organism>
<evidence type="ECO:0000313" key="4">
    <source>
        <dbReference type="EMBL" id="CAL6069377.1"/>
    </source>
</evidence>
<evidence type="ECO:0000313" key="3">
    <source>
        <dbReference type="EMBL" id="CAI9961723.1"/>
    </source>
</evidence>
<dbReference type="SUPFAM" id="SSF53474">
    <property type="entry name" value="alpha/beta-Hydrolases"/>
    <property type="match status" value="1"/>
</dbReference>
<evidence type="ECO:0000313" key="6">
    <source>
        <dbReference type="Proteomes" id="UP001642409"/>
    </source>
</evidence>
<dbReference type="PANTHER" id="PTHR11247">
    <property type="entry name" value="PALMITOYL-PROTEIN THIOESTERASE/DOLICHYLDIPHOSPHATASE 1"/>
    <property type="match status" value="1"/>
</dbReference>
<evidence type="ECO:0000313" key="5">
    <source>
        <dbReference type="EMBL" id="CAL6077570.1"/>
    </source>
</evidence>
<dbReference type="EMBL" id="CATOUU010000944">
    <property type="protein sequence ID" value="CAI9961723.1"/>
    <property type="molecule type" value="Genomic_DNA"/>
</dbReference>
<reference evidence="4 6" key="2">
    <citation type="submission" date="2024-07" db="EMBL/GenBank/DDBJ databases">
        <authorList>
            <person name="Akdeniz Z."/>
        </authorList>
    </citation>
    <scope>NUCLEOTIDE SEQUENCE [LARGE SCALE GENOMIC DNA]</scope>
</reference>
<proteinExistence type="predicted"/>
<dbReference type="Pfam" id="PF02089">
    <property type="entry name" value="Palm_thioest"/>
    <property type="match status" value="1"/>
</dbReference>
<protein>
    <submittedName>
        <fullName evidence="2">Palmitoyl-protein thioesterase</fullName>
    </submittedName>
    <submittedName>
        <fullName evidence="4">Palmitoyl-protein_thioesterase</fullName>
    </submittedName>
</protein>
<comment type="caution">
    <text evidence="2">The sequence shown here is derived from an EMBL/GenBank/DDBJ whole genome shotgun (WGS) entry which is preliminary data.</text>
</comment>
<dbReference type="EMBL" id="CAXDID020000277">
    <property type="protein sequence ID" value="CAL6069377.1"/>
    <property type="molecule type" value="Genomic_DNA"/>
</dbReference>
<evidence type="ECO:0000313" key="2">
    <source>
        <dbReference type="EMBL" id="CAI9957916.1"/>
    </source>
</evidence>
<accession>A0AA86QER8</accession>
<keyword evidence="6" id="KW-1185">Reference proteome</keyword>
<dbReference type="EMBL" id="CATOUU010000895">
    <property type="protein sequence ID" value="CAI9957916.1"/>
    <property type="molecule type" value="Genomic_DNA"/>
</dbReference>
<evidence type="ECO:0000256" key="1">
    <source>
        <dbReference type="ARBA" id="ARBA00022801"/>
    </source>
</evidence>
<reference evidence="2" key="1">
    <citation type="submission" date="2023-06" db="EMBL/GenBank/DDBJ databases">
        <authorList>
            <person name="Kurt Z."/>
        </authorList>
    </citation>
    <scope>NUCLEOTIDE SEQUENCE</scope>
</reference>
<sequence>MLQIISIYCACSQDDNDIPLVLIHGFISDYSVFDILVENIKRDFPNRQIIVPKIQFDFFSSVFCGLTRYVRIIATSISKSVDSECIDLIGHSQGGLVTRSYIQLFSGQKNYPTVRNYISLAGAQGGFFCGDNCTDFGKMVNTVMKLVKKVIYSNFVQVRMTPAGYWRDPYNYEQYQKLCGILAQINGECSNQSLATGKSNILALNKFVNVYSAIDEVLMPKTTGNFAMYEPKTGALLELEENPIYSEDKIGLKRLKEENKMISCRTDIYHMDFVGQEFYETHLKKILSGEEHLMNCE</sequence>
<keyword evidence="1" id="KW-0378">Hydrolase</keyword>
<dbReference type="AlphaFoldDB" id="A0AA86QER8"/>
<dbReference type="InterPro" id="IPR029058">
    <property type="entry name" value="AB_hydrolase_fold"/>
</dbReference>
<dbReference type="PANTHER" id="PTHR11247:SF67">
    <property type="entry name" value="PALMITOYL-PROTEIN THIOESTERASE 3"/>
    <property type="match status" value="1"/>
</dbReference>
<dbReference type="Gene3D" id="3.40.50.1820">
    <property type="entry name" value="alpha/beta hydrolase"/>
    <property type="match status" value="1"/>
</dbReference>
<dbReference type="EMBL" id="CAXDID020000329">
    <property type="protein sequence ID" value="CAL6077570.1"/>
    <property type="molecule type" value="Genomic_DNA"/>
</dbReference>
<gene>
    <name evidence="2" type="ORF">HINF_LOCUS45561</name>
    <name evidence="3" type="ORF">HINF_LOCUS49368</name>
    <name evidence="4" type="ORF">HINF_LOCUS53950</name>
    <name evidence="5" type="ORF">HINF_LOCUS58455</name>
</gene>